<accession>A0A553V412</accession>
<keyword evidence="1" id="KW-0812">Transmembrane</keyword>
<dbReference type="RefSeq" id="WP_143719744.1">
    <property type="nucleotide sequence ID" value="NZ_VKDB01000003.1"/>
</dbReference>
<keyword evidence="1" id="KW-1133">Transmembrane helix</keyword>
<keyword evidence="3" id="KW-1185">Reference proteome</keyword>
<dbReference type="EMBL" id="VKDB01000003">
    <property type="protein sequence ID" value="TSA87197.1"/>
    <property type="molecule type" value="Genomic_DNA"/>
</dbReference>
<reference evidence="2 3" key="1">
    <citation type="submission" date="2019-07" db="EMBL/GenBank/DDBJ databases">
        <title>Deinococcus detaillus sp. nov., isolated from humus soil in Antarctica.</title>
        <authorList>
            <person name="Zhang K."/>
        </authorList>
    </citation>
    <scope>NUCLEOTIDE SEQUENCE [LARGE SCALE GENOMIC DNA]</scope>
    <source>
        <strain evidence="2 3">H1</strain>
    </source>
</reference>
<evidence type="ECO:0000256" key="1">
    <source>
        <dbReference type="SAM" id="Phobius"/>
    </source>
</evidence>
<evidence type="ECO:0000313" key="3">
    <source>
        <dbReference type="Proteomes" id="UP000316092"/>
    </source>
</evidence>
<gene>
    <name evidence="2" type="ORF">FNU79_04710</name>
</gene>
<dbReference type="AlphaFoldDB" id="A0A553V412"/>
<feature type="transmembrane region" description="Helical" evidence="1">
    <location>
        <begin position="61"/>
        <end position="80"/>
    </location>
</feature>
<name>A0A553V412_9DEIO</name>
<organism evidence="2 3">
    <name type="scientific">Deinococcus detaillensis</name>
    <dbReference type="NCBI Taxonomy" id="2592048"/>
    <lineage>
        <taxon>Bacteria</taxon>
        <taxon>Thermotogati</taxon>
        <taxon>Deinococcota</taxon>
        <taxon>Deinococci</taxon>
        <taxon>Deinococcales</taxon>
        <taxon>Deinococcaceae</taxon>
        <taxon>Deinococcus</taxon>
    </lineage>
</organism>
<dbReference type="Proteomes" id="UP000316092">
    <property type="component" value="Unassembled WGS sequence"/>
</dbReference>
<keyword evidence="1" id="KW-0472">Membrane</keyword>
<proteinExistence type="predicted"/>
<protein>
    <recommendedName>
        <fullName evidence="4">DUF3619 family protein</fullName>
    </recommendedName>
</protein>
<evidence type="ECO:0008006" key="4">
    <source>
        <dbReference type="Google" id="ProtNLM"/>
    </source>
</evidence>
<evidence type="ECO:0000313" key="2">
    <source>
        <dbReference type="EMBL" id="TSA87197.1"/>
    </source>
</evidence>
<sequence length="121" mass="12872">MKPPSSLPKDFDDSDDFTLDALFAEVRQPSSADAGAAERFLSRQALLPQAPPLLTLTRRRATWWPTLLAAAALFGGLLVLRPAPHLNSPSMDSSSTDLVASQPLASSAAYDAYSSALGGEW</sequence>
<comment type="caution">
    <text evidence="2">The sequence shown here is derived from an EMBL/GenBank/DDBJ whole genome shotgun (WGS) entry which is preliminary data.</text>
</comment>